<dbReference type="AlphaFoldDB" id="A0A8K0SMA2"/>
<dbReference type="OrthoDB" id="5424005at2759"/>
<evidence type="ECO:0000313" key="5">
    <source>
        <dbReference type="Proteomes" id="UP000813444"/>
    </source>
</evidence>
<keyword evidence="5" id="KW-1185">Reference proteome</keyword>
<evidence type="ECO:0000256" key="2">
    <source>
        <dbReference type="SAM" id="MobiDB-lite"/>
    </source>
</evidence>
<name>A0A8K0SMA2_9HYPO</name>
<protein>
    <submittedName>
        <fullName evidence="4">Uncharacterized protein</fullName>
    </submittedName>
</protein>
<feature type="transmembrane region" description="Helical" evidence="3">
    <location>
        <begin position="39"/>
        <end position="59"/>
    </location>
</feature>
<feature type="transmembrane region" description="Helical" evidence="3">
    <location>
        <begin position="112"/>
        <end position="129"/>
    </location>
</feature>
<organism evidence="4 5">
    <name type="scientific">Stachybotrys elegans</name>
    <dbReference type="NCBI Taxonomy" id="80388"/>
    <lineage>
        <taxon>Eukaryota</taxon>
        <taxon>Fungi</taxon>
        <taxon>Dikarya</taxon>
        <taxon>Ascomycota</taxon>
        <taxon>Pezizomycotina</taxon>
        <taxon>Sordariomycetes</taxon>
        <taxon>Hypocreomycetidae</taxon>
        <taxon>Hypocreales</taxon>
        <taxon>Stachybotryaceae</taxon>
        <taxon>Stachybotrys</taxon>
    </lineage>
</organism>
<dbReference type="Proteomes" id="UP000813444">
    <property type="component" value="Unassembled WGS sequence"/>
</dbReference>
<comment type="caution">
    <text evidence="4">The sequence shown here is derived from an EMBL/GenBank/DDBJ whole genome shotgun (WGS) entry which is preliminary data.</text>
</comment>
<evidence type="ECO:0000256" key="1">
    <source>
        <dbReference type="SAM" id="Coils"/>
    </source>
</evidence>
<feature type="transmembrane region" description="Helical" evidence="3">
    <location>
        <begin position="65"/>
        <end position="91"/>
    </location>
</feature>
<sequence>MSDAPPAKVALAAPRGESPGTSDSEPSTWIISLPKPSQYVLLALFALYAPSAIGQGPLFEPYLQLLLFVSLVFGSLLISTTNLAGPLRYAYHNYKNLIGKAKPLVSLATTKVTAWAPLPFLVLALLPWFRTWFFMGVIPLTWQFVRGEHQQAISEVGNRVDEYCSKAEAAANKALSDAATAKEYGQDLHQNLAVTDFYKESSVGWVALNESQNSSSRPQAVIDALAQRAKMVAAAPGVVAADVAEAFNAAQKSFELSAKVKHLAARVKTAAWEGRMADSERLVEDIRNKLGAAEEESHKAATATANAKSHAKDAYLAWVSVREQHRNQVASVTTTVDKACIRAASVSALAQVELRVVEEHEHIANTLAANVARDARAVHHVRLTDFYGESAAAWAKLADYNDVVKKAVGNAKSLSGIASDLQFKASQMSDKVESSKMKNIAEHCSEVLDSALDLERDGEKIRGKVDRFDRAAAKATKGREMQAAAAADAVTALASITRDAQAAAEAASTAAKRADETHQHAVDAKAAIALGSAKGAEDAIGKLNQVLKACEDELKAAVQKRKDVQVKMAQFSAGKYLDVVADPDPATGDFSGAEEEEEEDSDGDHGLE</sequence>
<keyword evidence="3" id="KW-0812">Transmembrane</keyword>
<feature type="compositionally biased region" description="Acidic residues" evidence="2">
    <location>
        <begin position="592"/>
        <end position="602"/>
    </location>
</feature>
<feature type="coiled-coil region" evidence="1">
    <location>
        <begin position="533"/>
        <end position="567"/>
    </location>
</feature>
<keyword evidence="1" id="KW-0175">Coiled coil</keyword>
<keyword evidence="3" id="KW-1133">Transmembrane helix</keyword>
<feature type="region of interest" description="Disordered" evidence="2">
    <location>
        <begin position="578"/>
        <end position="608"/>
    </location>
</feature>
<reference evidence="4" key="1">
    <citation type="journal article" date="2021" name="Nat. Commun.">
        <title>Genetic determinants of endophytism in the Arabidopsis root mycobiome.</title>
        <authorList>
            <person name="Mesny F."/>
            <person name="Miyauchi S."/>
            <person name="Thiergart T."/>
            <person name="Pickel B."/>
            <person name="Atanasova L."/>
            <person name="Karlsson M."/>
            <person name="Huettel B."/>
            <person name="Barry K.W."/>
            <person name="Haridas S."/>
            <person name="Chen C."/>
            <person name="Bauer D."/>
            <person name="Andreopoulos W."/>
            <person name="Pangilinan J."/>
            <person name="LaButti K."/>
            <person name="Riley R."/>
            <person name="Lipzen A."/>
            <person name="Clum A."/>
            <person name="Drula E."/>
            <person name="Henrissat B."/>
            <person name="Kohler A."/>
            <person name="Grigoriev I.V."/>
            <person name="Martin F.M."/>
            <person name="Hacquard S."/>
        </authorList>
    </citation>
    <scope>NUCLEOTIDE SEQUENCE</scope>
    <source>
        <strain evidence="4">MPI-CAGE-CH-0235</strain>
    </source>
</reference>
<dbReference type="EMBL" id="JAGPNK010000008">
    <property type="protein sequence ID" value="KAH7316671.1"/>
    <property type="molecule type" value="Genomic_DNA"/>
</dbReference>
<accession>A0A8K0SMA2</accession>
<evidence type="ECO:0000313" key="4">
    <source>
        <dbReference type="EMBL" id="KAH7316671.1"/>
    </source>
</evidence>
<keyword evidence="3" id="KW-0472">Membrane</keyword>
<proteinExistence type="predicted"/>
<evidence type="ECO:0000256" key="3">
    <source>
        <dbReference type="SAM" id="Phobius"/>
    </source>
</evidence>
<gene>
    <name evidence="4" type="ORF">B0I35DRAFT_433709</name>
</gene>